<evidence type="ECO:0000313" key="2">
    <source>
        <dbReference type="EMBL" id="QXT63122.1"/>
    </source>
</evidence>
<keyword evidence="1" id="KW-1133">Transmembrane helix</keyword>
<evidence type="ECO:0000256" key="1">
    <source>
        <dbReference type="SAM" id="Phobius"/>
    </source>
</evidence>
<dbReference type="Pfam" id="PF05108">
    <property type="entry name" value="T7SS_ESX1_EccB"/>
    <property type="match status" value="1"/>
</dbReference>
<gene>
    <name evidence="2" type="primary">eccB</name>
    <name evidence="2" type="ORF">KDB89_01125</name>
</gene>
<evidence type="ECO:0000313" key="3">
    <source>
        <dbReference type="Proteomes" id="UP000824504"/>
    </source>
</evidence>
<reference evidence="2 3" key="1">
    <citation type="submission" date="2021-07" db="EMBL/GenBank/DDBJ databases">
        <title>complete genome sequencing of Tessaracoccus sp.J1M15.</title>
        <authorList>
            <person name="Bae J.-W."/>
            <person name="Kim D.-y."/>
        </authorList>
    </citation>
    <scope>NUCLEOTIDE SEQUENCE [LARGE SCALE GENOMIC DNA]</scope>
    <source>
        <strain evidence="2 3">J1M15</strain>
    </source>
</reference>
<dbReference type="Proteomes" id="UP000824504">
    <property type="component" value="Chromosome"/>
</dbReference>
<sequence length="465" mass="48705">MATRKDLLKAQSFTSRRMIAAFVDRDPDNPTPPLRRVGVATFVSVLLGVVLLAGTALFGMLRGSLTTDDWTSEDNVILSDTTSGMLFVYRDNLLYPMADVASARLLAGGAEATGTPRVIEVTTEALRGIAQQPEVGIEGAPRQLPAVADLESYPVRLCSTAPSGRGRYLTLEFGSDQGGTRDFAFVARASDKTEYLVAGGRTHELYSRPGESSGLAQNLPVVEPGDSWITALPTGQPINPIEIDGYGEPAHNSPRGLRVGQMAVVAGTDSAPSRYYVQLDAGLAAIAYLDMKLVQQQQGDDSPPVEISDAELAPFKDPDVESVSSDDIPMFELEGPTGYNSLEDASVCAVFSGDDPSRASLSVGQTTPDIPATQGRPSGAYVDVVSIPTLGGALLRNSESLGDDGAATLLLDGRSYGIPTMASRRALGYGGVTPTSVPSGLLKLLPPALPAGVSLDVSFVTGVGE</sequence>
<keyword evidence="3" id="KW-1185">Reference proteome</keyword>
<dbReference type="PANTHER" id="PTHR40765:SF2">
    <property type="entry name" value="ESX-2 SECRETION SYSTEM ATPASE ECCB2"/>
    <property type="match status" value="1"/>
</dbReference>
<proteinExistence type="predicted"/>
<dbReference type="RefSeq" id="WP_219082722.1">
    <property type="nucleotide sequence ID" value="NZ_CP079216.1"/>
</dbReference>
<dbReference type="EMBL" id="CP079216">
    <property type="protein sequence ID" value="QXT63122.1"/>
    <property type="molecule type" value="Genomic_DNA"/>
</dbReference>
<dbReference type="InterPro" id="IPR007795">
    <property type="entry name" value="T7SS_EccB"/>
</dbReference>
<name>A0ABX8SL14_9ACTN</name>
<protein>
    <submittedName>
        <fullName evidence="2">Type VII secretion protein EccB</fullName>
    </submittedName>
</protein>
<keyword evidence="1" id="KW-0812">Transmembrane</keyword>
<keyword evidence="1" id="KW-0472">Membrane</keyword>
<organism evidence="2 3">
    <name type="scientific">Tessaracoccus palaemonis</name>
    <dbReference type="NCBI Taxonomy" id="2829499"/>
    <lineage>
        <taxon>Bacteria</taxon>
        <taxon>Bacillati</taxon>
        <taxon>Actinomycetota</taxon>
        <taxon>Actinomycetes</taxon>
        <taxon>Propionibacteriales</taxon>
        <taxon>Propionibacteriaceae</taxon>
        <taxon>Tessaracoccus</taxon>
    </lineage>
</organism>
<accession>A0ABX8SL14</accession>
<dbReference type="NCBIfam" id="TIGR03919">
    <property type="entry name" value="T7SS_EccB"/>
    <property type="match status" value="1"/>
</dbReference>
<feature type="transmembrane region" description="Helical" evidence="1">
    <location>
        <begin position="37"/>
        <end position="61"/>
    </location>
</feature>
<dbReference type="PANTHER" id="PTHR40765">
    <property type="entry name" value="ESX-2 SECRETION SYSTEM ATPASE ECCB2"/>
    <property type="match status" value="1"/>
</dbReference>